<dbReference type="InterPro" id="IPR036188">
    <property type="entry name" value="FAD/NAD-bd_sf"/>
</dbReference>
<dbReference type="GO" id="GO:0016491">
    <property type="term" value="F:oxidoreductase activity"/>
    <property type="evidence" value="ECO:0007669"/>
    <property type="project" value="UniProtKB-KW"/>
</dbReference>
<name>A0A537LBV4_9BACT</name>
<keyword evidence="1" id="KW-0560">Oxidoreductase</keyword>
<dbReference type="SUPFAM" id="SSF51905">
    <property type="entry name" value="FAD/NAD(P)-binding domain"/>
    <property type="match status" value="1"/>
</dbReference>
<evidence type="ECO:0000313" key="4">
    <source>
        <dbReference type="Proteomes" id="UP000319353"/>
    </source>
</evidence>
<dbReference type="EMBL" id="VBAL01000027">
    <property type="protein sequence ID" value="TMJ05493.1"/>
    <property type="molecule type" value="Genomic_DNA"/>
</dbReference>
<comment type="caution">
    <text evidence="3">The sequence shown here is derived from an EMBL/GenBank/DDBJ whole genome shotgun (WGS) entry which is preliminary data.</text>
</comment>
<accession>A0A537LBV4</accession>
<evidence type="ECO:0000256" key="1">
    <source>
        <dbReference type="ARBA" id="ARBA00023002"/>
    </source>
</evidence>
<dbReference type="AlphaFoldDB" id="A0A537LBV4"/>
<dbReference type="PANTHER" id="PTHR13847">
    <property type="entry name" value="SARCOSINE DEHYDROGENASE-RELATED"/>
    <property type="match status" value="1"/>
</dbReference>
<evidence type="ECO:0000259" key="2">
    <source>
        <dbReference type="Pfam" id="PF01266"/>
    </source>
</evidence>
<dbReference type="Gene3D" id="3.30.9.10">
    <property type="entry name" value="D-Amino Acid Oxidase, subunit A, domain 2"/>
    <property type="match status" value="1"/>
</dbReference>
<protein>
    <submittedName>
        <fullName evidence="3">FAD-dependent oxidoreductase</fullName>
    </submittedName>
</protein>
<dbReference type="GO" id="GO:0005737">
    <property type="term" value="C:cytoplasm"/>
    <property type="evidence" value="ECO:0007669"/>
    <property type="project" value="TreeGrafter"/>
</dbReference>
<dbReference type="Gene3D" id="3.50.50.60">
    <property type="entry name" value="FAD/NAD(P)-binding domain"/>
    <property type="match status" value="1"/>
</dbReference>
<gene>
    <name evidence="3" type="ORF">E6H01_02990</name>
</gene>
<proteinExistence type="predicted"/>
<feature type="domain" description="FAD dependent oxidoreductase" evidence="2">
    <location>
        <begin position="53"/>
        <end position="402"/>
    </location>
</feature>
<reference evidence="3 4" key="1">
    <citation type="journal article" date="2019" name="Nat. Microbiol.">
        <title>Mediterranean grassland soil C-N compound turnover is dependent on rainfall and depth, and is mediated by genomically divergent microorganisms.</title>
        <authorList>
            <person name="Diamond S."/>
            <person name="Andeer P.F."/>
            <person name="Li Z."/>
            <person name="Crits-Christoph A."/>
            <person name="Burstein D."/>
            <person name="Anantharaman K."/>
            <person name="Lane K.R."/>
            <person name="Thomas B.C."/>
            <person name="Pan C."/>
            <person name="Northen T.R."/>
            <person name="Banfield J.F."/>
        </authorList>
    </citation>
    <scope>NUCLEOTIDE SEQUENCE [LARGE SCALE GENOMIC DNA]</scope>
    <source>
        <strain evidence="3">NP_4</strain>
    </source>
</reference>
<sequence length="437" mass="46208">MLWSSARDPGSRTRHLWAGTKCGWPTRASSGTGGLGNGRRSLLNRRSSLATADVVVLGGGSTGTSVAFQLARRHSGKVVLVERDTAGAGPTAKSIGIIRLHYSHEPLIRLAARSLELFARFEELTGAVADFTRCGFLLLAPEREMVVLRANVELQHRLGMVSSVLAPAEIAALDPRLHLDGVDGAAWEPGSGFADGYATAAGFAAAARREGAEIWETTAAQRLIVDGGRVRAVQTARGEISTPAVLVSCGPWTPALLQPLGVNVPIQASRQQVVQLAPPPAFGVLGVVIEDMAQGFYVRPEAGSTILAGVLEEEAEEIVSPDGFNRGVDFDFVERVGRMWASRYPGAREAEVRRGYASLYDITPDWQPVLGAVDGIGGLYIAAGFSGHGFKLSPALGEALAAIIAGEPPGIDLSMFRLSRFAEGHPIRGRHAQGILG</sequence>
<dbReference type="Proteomes" id="UP000319353">
    <property type="component" value="Unassembled WGS sequence"/>
</dbReference>
<dbReference type="PANTHER" id="PTHR13847:SF287">
    <property type="entry name" value="FAD-DEPENDENT OXIDOREDUCTASE DOMAIN-CONTAINING PROTEIN 1"/>
    <property type="match status" value="1"/>
</dbReference>
<organism evidence="3 4">
    <name type="scientific">Candidatus Segetimicrobium genomatis</name>
    <dbReference type="NCBI Taxonomy" id="2569760"/>
    <lineage>
        <taxon>Bacteria</taxon>
        <taxon>Bacillati</taxon>
        <taxon>Candidatus Sysuimicrobiota</taxon>
        <taxon>Candidatus Sysuimicrobiia</taxon>
        <taxon>Candidatus Sysuimicrobiales</taxon>
        <taxon>Candidatus Segetimicrobiaceae</taxon>
        <taxon>Candidatus Segetimicrobium</taxon>
    </lineage>
</organism>
<evidence type="ECO:0000313" key="3">
    <source>
        <dbReference type="EMBL" id="TMJ05493.1"/>
    </source>
</evidence>
<dbReference type="InterPro" id="IPR006076">
    <property type="entry name" value="FAD-dep_OxRdtase"/>
</dbReference>
<dbReference type="Pfam" id="PF01266">
    <property type="entry name" value="DAO"/>
    <property type="match status" value="1"/>
</dbReference>